<keyword evidence="2" id="KW-1185">Reference proteome</keyword>
<protein>
    <recommendedName>
        <fullName evidence="3">Cellulase</fullName>
    </recommendedName>
</protein>
<dbReference type="SUPFAM" id="SSF50685">
    <property type="entry name" value="Barwin-like endoglucanases"/>
    <property type="match status" value="1"/>
</dbReference>
<dbReference type="EMBL" id="JARBDR010000657">
    <property type="protein sequence ID" value="KAJ8308565.1"/>
    <property type="molecule type" value="Genomic_DNA"/>
</dbReference>
<name>A0ABQ9EYU5_TEGGR</name>
<evidence type="ECO:0000313" key="1">
    <source>
        <dbReference type="EMBL" id="KAJ8308565.1"/>
    </source>
</evidence>
<gene>
    <name evidence="1" type="ORF">KUTeg_013439</name>
</gene>
<reference evidence="1 2" key="1">
    <citation type="submission" date="2022-12" db="EMBL/GenBank/DDBJ databases">
        <title>Chromosome-level genome of Tegillarca granosa.</title>
        <authorList>
            <person name="Kim J."/>
        </authorList>
    </citation>
    <scope>NUCLEOTIDE SEQUENCE [LARGE SCALE GENOMIC DNA]</scope>
    <source>
        <strain evidence="1">Teg-2019</strain>
        <tissue evidence="1">Adductor muscle</tissue>
    </source>
</reference>
<dbReference type="Gene3D" id="2.40.40.10">
    <property type="entry name" value="RlpA-like domain"/>
    <property type="match status" value="1"/>
</dbReference>
<dbReference type="CDD" id="cd22278">
    <property type="entry name" value="DPBB_GH45_endoglucanase"/>
    <property type="match status" value="1"/>
</dbReference>
<sequence length="184" mass="20121">QYNGKPCASTTHYSDGHKGACGCGYGDSPFPWMIHGFTTAPNSYFFDSNLKTWCGGNCGKCVKLTTTVRFYFNASFSTLGGFIDGEGGYTAPGRSVTFMVTNLCPINGNEHWCGQQSTSSGNTFGYAAHFDLEDTARQVTSGLGWNNPEVTWEFVNCDAEHHHNQQTPSSHDYSKCQCHGHEGK</sequence>
<evidence type="ECO:0008006" key="3">
    <source>
        <dbReference type="Google" id="ProtNLM"/>
    </source>
</evidence>
<organism evidence="1 2">
    <name type="scientific">Tegillarca granosa</name>
    <name type="common">Malaysian cockle</name>
    <name type="synonym">Anadara granosa</name>
    <dbReference type="NCBI Taxonomy" id="220873"/>
    <lineage>
        <taxon>Eukaryota</taxon>
        <taxon>Metazoa</taxon>
        <taxon>Spiralia</taxon>
        <taxon>Lophotrochozoa</taxon>
        <taxon>Mollusca</taxon>
        <taxon>Bivalvia</taxon>
        <taxon>Autobranchia</taxon>
        <taxon>Pteriomorphia</taxon>
        <taxon>Arcoida</taxon>
        <taxon>Arcoidea</taxon>
        <taxon>Arcidae</taxon>
        <taxon>Tegillarca</taxon>
    </lineage>
</organism>
<accession>A0ABQ9EYU5</accession>
<dbReference type="Pfam" id="PF22514">
    <property type="entry name" value="EXPB1_D1"/>
    <property type="match status" value="1"/>
</dbReference>
<evidence type="ECO:0000313" key="2">
    <source>
        <dbReference type="Proteomes" id="UP001217089"/>
    </source>
</evidence>
<feature type="non-terminal residue" evidence="1">
    <location>
        <position position="1"/>
    </location>
</feature>
<proteinExistence type="predicted"/>
<comment type="caution">
    <text evidence="1">The sequence shown here is derived from an EMBL/GenBank/DDBJ whole genome shotgun (WGS) entry which is preliminary data.</text>
</comment>
<dbReference type="InterPro" id="IPR036908">
    <property type="entry name" value="RlpA-like_sf"/>
</dbReference>
<dbReference type="Proteomes" id="UP001217089">
    <property type="component" value="Unassembled WGS sequence"/>
</dbReference>